<evidence type="ECO:0008006" key="3">
    <source>
        <dbReference type="Google" id="ProtNLM"/>
    </source>
</evidence>
<evidence type="ECO:0000313" key="2">
    <source>
        <dbReference type="Proteomes" id="UP000029878"/>
    </source>
</evidence>
<evidence type="ECO:0000313" key="1">
    <source>
        <dbReference type="EMBL" id="TLD84875.1"/>
    </source>
</evidence>
<accession>A0A4U8SF96</accession>
<dbReference type="EMBL" id="JRPL02000001">
    <property type="protein sequence ID" value="TLD84875.1"/>
    <property type="molecule type" value="Genomic_DNA"/>
</dbReference>
<dbReference type="Proteomes" id="UP000029878">
    <property type="component" value="Unassembled WGS sequence"/>
</dbReference>
<reference evidence="1 2" key="1">
    <citation type="journal article" date="2014" name="Genome Announc.">
        <title>Draft genome sequences of eight enterohepatic helicobacter species isolated from both laboratory and wild rodents.</title>
        <authorList>
            <person name="Sheh A."/>
            <person name="Shen Z."/>
            <person name="Fox J.G."/>
        </authorList>
    </citation>
    <scope>NUCLEOTIDE SEQUENCE [LARGE SCALE GENOMIC DNA]</scope>
    <source>
        <strain evidence="1 2">ATCC 700114</strain>
    </source>
</reference>
<sequence>MIGYSFSDEHINTIIYRALASNSSLSVVIFADKDKLARKIPLFSINDKRIYVIYGKYEGKTIHYFNYFVNELIPEHKQNEEDEIYKKFASLANGVTGDKNDCG</sequence>
<dbReference type="OrthoDB" id="9808492at2"/>
<dbReference type="AlphaFoldDB" id="A0A4U8SF96"/>
<protein>
    <recommendedName>
        <fullName evidence="3">SIR2-like domain-containing protein</fullName>
    </recommendedName>
</protein>
<proteinExistence type="predicted"/>
<name>A0A4U8SF96_9HELI</name>
<gene>
    <name evidence="1" type="ORF">LS81_000425</name>
</gene>
<organism evidence="1 2">
    <name type="scientific">Helicobacter trogontum</name>
    <dbReference type="NCBI Taxonomy" id="50960"/>
    <lineage>
        <taxon>Bacteria</taxon>
        <taxon>Pseudomonadati</taxon>
        <taxon>Campylobacterota</taxon>
        <taxon>Epsilonproteobacteria</taxon>
        <taxon>Campylobacterales</taxon>
        <taxon>Helicobacteraceae</taxon>
        <taxon>Helicobacter</taxon>
    </lineage>
</organism>
<comment type="caution">
    <text evidence="1">The sequence shown here is derived from an EMBL/GenBank/DDBJ whole genome shotgun (WGS) entry which is preliminary data.</text>
</comment>